<evidence type="ECO:0000256" key="2">
    <source>
        <dbReference type="ARBA" id="ARBA00022475"/>
    </source>
</evidence>
<sequence>MSSVWGTKSPYYGHVKPVEKALRQLCAHSQTRTIESTLSDAGSTNRLSVEGVQLFIFLLQLRNMLGGYPELYLFVVYSALIWGLWLTKLLISQRYRPFTAPHEVGTSVIIPVVDEPLDLFRDVLGRIVDQGPDEIIVVINGARNLGLEEVCTEFAPKVRWVHTTIAGKRNAVKVGVEMSSYEISVLVDSDTVWTPGALEELVKPFGDERVGGVTTRQRILEPERRWMTRWADWLENTRSLYSMPAQSVLGQVGCLPGRTIAFRREILVRVMDRFMTERFMGVFLEVSDDRTLTNLTLKEGYRTVYQHTSLVYTDAPTEMKKLFKQQLRWARGSQYNTLRMLPWMLAHAPMLAVFMLMDIVLPFLLAGVMAGWIYRVAVGQGHNFYEAILAEFGVGSGLIWVVGLIVVSSVLSMAIRQLRHLAERPGDFLRLPVFILASTFFLMPVRLIGFFRMGHVAGWGTRAGAYVGGQDEADPQKDTDLESERMFQELSDLSAPDAPPGPRRASPDQSGAPAAVLVDQVAPAPLRRATARAAAPAVERRRLNPKAAWPYVLGFTIFGMEAMFIVLGTA</sequence>
<gene>
    <name evidence="8" type="ORF">QFZ46_002185</name>
</gene>
<protein>
    <submittedName>
        <fullName evidence="8">Cellulose synthase/poly-beta-1,6-N-acetylglucosamine synthase-like glycosyltransferase</fullName>
    </submittedName>
</protein>
<dbReference type="Proteomes" id="UP001239085">
    <property type="component" value="Unassembled WGS sequence"/>
</dbReference>
<feature type="transmembrane region" description="Helical" evidence="7">
    <location>
        <begin position="348"/>
        <end position="374"/>
    </location>
</feature>
<keyword evidence="7" id="KW-1133">Transmembrane helix</keyword>
<proteinExistence type="predicted"/>
<reference evidence="8 9" key="1">
    <citation type="submission" date="2023-07" db="EMBL/GenBank/DDBJ databases">
        <title>Comparative genomics of wheat-associated soil bacteria to identify genetic determinants of phenazine resistance.</title>
        <authorList>
            <person name="Mouncey N."/>
        </authorList>
    </citation>
    <scope>NUCLEOTIDE SEQUENCE [LARGE SCALE GENOMIC DNA]</scope>
    <source>
        <strain evidence="8 9">W2I7</strain>
    </source>
</reference>
<name>A0ABU0P9L6_9MICO</name>
<dbReference type="InterPro" id="IPR029044">
    <property type="entry name" value="Nucleotide-diphossugar_trans"/>
</dbReference>
<keyword evidence="3" id="KW-0328">Glycosyltransferase</keyword>
<comment type="subcellular location">
    <subcellularLocation>
        <location evidence="1">Cell membrane</location>
    </subcellularLocation>
</comment>
<feature type="transmembrane region" description="Helical" evidence="7">
    <location>
        <begin position="394"/>
        <end position="416"/>
    </location>
</feature>
<dbReference type="PANTHER" id="PTHR22913:SF12">
    <property type="entry name" value="MANNURONAN SYNTHASE"/>
    <property type="match status" value="1"/>
</dbReference>
<evidence type="ECO:0000313" key="9">
    <source>
        <dbReference type="Proteomes" id="UP001239085"/>
    </source>
</evidence>
<dbReference type="PANTHER" id="PTHR22913">
    <property type="entry name" value="HYALURONAN SYNTHASE"/>
    <property type="match status" value="1"/>
</dbReference>
<accession>A0ABU0P9L6</accession>
<evidence type="ECO:0000256" key="1">
    <source>
        <dbReference type="ARBA" id="ARBA00004236"/>
    </source>
</evidence>
<dbReference type="EMBL" id="JAUSXK010000001">
    <property type="protein sequence ID" value="MDQ0644025.1"/>
    <property type="molecule type" value="Genomic_DNA"/>
</dbReference>
<keyword evidence="5 7" id="KW-0472">Membrane</keyword>
<feature type="region of interest" description="Disordered" evidence="6">
    <location>
        <begin position="492"/>
        <end position="512"/>
    </location>
</feature>
<feature type="transmembrane region" description="Helical" evidence="7">
    <location>
        <begin position="71"/>
        <end position="91"/>
    </location>
</feature>
<dbReference type="Gene3D" id="3.90.550.10">
    <property type="entry name" value="Spore Coat Polysaccharide Biosynthesis Protein SpsA, Chain A"/>
    <property type="match status" value="1"/>
</dbReference>
<evidence type="ECO:0000313" key="8">
    <source>
        <dbReference type="EMBL" id="MDQ0644025.1"/>
    </source>
</evidence>
<feature type="transmembrane region" description="Helical" evidence="7">
    <location>
        <begin position="428"/>
        <end position="451"/>
    </location>
</feature>
<keyword evidence="4" id="KW-0808">Transferase</keyword>
<evidence type="ECO:0000256" key="3">
    <source>
        <dbReference type="ARBA" id="ARBA00022676"/>
    </source>
</evidence>
<feature type="transmembrane region" description="Helical" evidence="7">
    <location>
        <begin position="548"/>
        <end position="567"/>
    </location>
</feature>
<keyword evidence="7" id="KW-0812">Transmembrane</keyword>
<keyword evidence="2" id="KW-1003">Cell membrane</keyword>
<dbReference type="CDD" id="cd06434">
    <property type="entry name" value="GT2_HAS"/>
    <property type="match status" value="1"/>
</dbReference>
<evidence type="ECO:0000256" key="5">
    <source>
        <dbReference type="ARBA" id="ARBA00023136"/>
    </source>
</evidence>
<organism evidence="8 9">
    <name type="scientific">Microbacterium murale</name>
    <dbReference type="NCBI Taxonomy" id="1081040"/>
    <lineage>
        <taxon>Bacteria</taxon>
        <taxon>Bacillati</taxon>
        <taxon>Actinomycetota</taxon>
        <taxon>Actinomycetes</taxon>
        <taxon>Micrococcales</taxon>
        <taxon>Microbacteriaceae</taxon>
        <taxon>Microbacterium</taxon>
    </lineage>
</organism>
<keyword evidence="9" id="KW-1185">Reference proteome</keyword>
<evidence type="ECO:0000256" key="6">
    <source>
        <dbReference type="SAM" id="MobiDB-lite"/>
    </source>
</evidence>
<dbReference type="SUPFAM" id="SSF53448">
    <property type="entry name" value="Nucleotide-diphospho-sugar transferases"/>
    <property type="match status" value="1"/>
</dbReference>
<evidence type="ECO:0000256" key="4">
    <source>
        <dbReference type="ARBA" id="ARBA00022679"/>
    </source>
</evidence>
<dbReference type="Pfam" id="PF13641">
    <property type="entry name" value="Glyco_tranf_2_3"/>
    <property type="match status" value="1"/>
</dbReference>
<comment type="caution">
    <text evidence="8">The sequence shown here is derived from an EMBL/GenBank/DDBJ whole genome shotgun (WGS) entry which is preliminary data.</text>
</comment>
<evidence type="ECO:0000256" key="7">
    <source>
        <dbReference type="SAM" id="Phobius"/>
    </source>
</evidence>